<comment type="caution">
    <text evidence="1">The sequence shown here is derived from an EMBL/GenBank/DDBJ whole genome shotgun (WGS) entry which is preliminary data.</text>
</comment>
<dbReference type="PROSITE" id="PS51257">
    <property type="entry name" value="PROKAR_LIPOPROTEIN"/>
    <property type="match status" value="1"/>
</dbReference>
<dbReference type="AlphaFoldDB" id="A0AAV2YRV1"/>
<proteinExistence type="predicted"/>
<evidence type="ECO:0000313" key="2">
    <source>
        <dbReference type="Proteomes" id="UP001146120"/>
    </source>
</evidence>
<dbReference type="EMBL" id="DAKRPA010000180">
    <property type="protein sequence ID" value="DAZ96058.1"/>
    <property type="molecule type" value="Genomic_DNA"/>
</dbReference>
<accession>A0AAV2YRV1</accession>
<protein>
    <submittedName>
        <fullName evidence="1">Uncharacterized protein</fullName>
    </submittedName>
</protein>
<evidence type="ECO:0000313" key="1">
    <source>
        <dbReference type="EMBL" id="DAZ96058.1"/>
    </source>
</evidence>
<gene>
    <name evidence="1" type="ORF">N0F65_000053</name>
</gene>
<dbReference type="Proteomes" id="UP001146120">
    <property type="component" value="Unassembled WGS sequence"/>
</dbReference>
<organism evidence="1 2">
    <name type="scientific">Lagenidium giganteum</name>
    <dbReference type="NCBI Taxonomy" id="4803"/>
    <lineage>
        <taxon>Eukaryota</taxon>
        <taxon>Sar</taxon>
        <taxon>Stramenopiles</taxon>
        <taxon>Oomycota</taxon>
        <taxon>Peronosporomycetes</taxon>
        <taxon>Pythiales</taxon>
        <taxon>Pythiaceae</taxon>
    </lineage>
</organism>
<keyword evidence="2" id="KW-1185">Reference proteome</keyword>
<reference evidence="1" key="1">
    <citation type="submission" date="2022-11" db="EMBL/GenBank/DDBJ databases">
        <authorList>
            <person name="Morgan W.R."/>
            <person name="Tartar A."/>
        </authorList>
    </citation>
    <scope>NUCLEOTIDE SEQUENCE</scope>
    <source>
        <strain evidence="1">ARSEF 373</strain>
    </source>
</reference>
<sequence>MDVIGRVNANSPSCYCNITFIACQSWSLLTFLLPCFCSTIVRLTSACLITHYINQWQPQCYISSNPLPTKAC</sequence>
<name>A0AAV2YRV1_9STRA</name>
<reference evidence="1" key="2">
    <citation type="journal article" date="2023" name="Microbiol Resour">
        <title>Decontamination and Annotation of the Draft Genome Sequence of the Oomycete Lagenidium giganteum ARSEF 373.</title>
        <authorList>
            <person name="Morgan W.R."/>
            <person name="Tartar A."/>
        </authorList>
    </citation>
    <scope>NUCLEOTIDE SEQUENCE</scope>
    <source>
        <strain evidence="1">ARSEF 373</strain>
    </source>
</reference>